<gene>
    <name evidence="1" type="ORF">TCNE_LOCUS16011</name>
</gene>
<proteinExistence type="predicted"/>
<evidence type="ECO:0000313" key="2">
    <source>
        <dbReference type="Proteomes" id="UP000050794"/>
    </source>
</evidence>
<organism evidence="2 3">
    <name type="scientific">Toxocara canis</name>
    <name type="common">Canine roundworm</name>
    <dbReference type="NCBI Taxonomy" id="6265"/>
    <lineage>
        <taxon>Eukaryota</taxon>
        <taxon>Metazoa</taxon>
        <taxon>Ecdysozoa</taxon>
        <taxon>Nematoda</taxon>
        <taxon>Chromadorea</taxon>
        <taxon>Rhabditida</taxon>
        <taxon>Spirurina</taxon>
        <taxon>Ascaridomorpha</taxon>
        <taxon>Ascaridoidea</taxon>
        <taxon>Toxocaridae</taxon>
        <taxon>Toxocara</taxon>
    </lineage>
</organism>
<evidence type="ECO:0000313" key="3">
    <source>
        <dbReference type="WBParaSite" id="TCNE_0001601201-mRNA-1"/>
    </source>
</evidence>
<reference evidence="1 2" key="2">
    <citation type="submission" date="2018-11" db="EMBL/GenBank/DDBJ databases">
        <authorList>
            <consortium name="Pathogen Informatics"/>
        </authorList>
    </citation>
    <scope>NUCLEOTIDE SEQUENCE [LARGE SCALE GENOMIC DNA]</scope>
</reference>
<reference evidence="3" key="1">
    <citation type="submission" date="2016-06" db="UniProtKB">
        <authorList>
            <consortium name="WormBaseParasite"/>
        </authorList>
    </citation>
    <scope>IDENTIFICATION</scope>
</reference>
<sequence>MTLMQPADPMAEEAEVHVMPAAWRVFPLSISEDSNFFREDHVLSFQALTRGSNRWGHLPLQDKIDVGSEQGDEATY</sequence>
<keyword evidence="2" id="KW-1185">Reference proteome</keyword>
<protein>
    <submittedName>
        <fullName evidence="3">SKICH domain-containing protein</fullName>
    </submittedName>
</protein>
<dbReference type="Proteomes" id="UP000050794">
    <property type="component" value="Unassembled WGS sequence"/>
</dbReference>
<dbReference type="WBParaSite" id="TCNE_0001601201-mRNA-1">
    <property type="protein sequence ID" value="TCNE_0001601201-mRNA-1"/>
    <property type="gene ID" value="TCNE_0001601201"/>
</dbReference>
<accession>A0A183V5J1</accession>
<dbReference type="AlphaFoldDB" id="A0A183V5J1"/>
<evidence type="ECO:0000313" key="1">
    <source>
        <dbReference type="EMBL" id="VDM47332.1"/>
    </source>
</evidence>
<dbReference type="EMBL" id="UYWY01023265">
    <property type="protein sequence ID" value="VDM47332.1"/>
    <property type="molecule type" value="Genomic_DNA"/>
</dbReference>
<name>A0A183V5J1_TOXCA</name>